<evidence type="ECO:0000259" key="2">
    <source>
        <dbReference type="SMART" id="SM00363"/>
    </source>
</evidence>
<reference evidence="3 4" key="1">
    <citation type="submission" date="2019-03" db="EMBL/GenBank/DDBJ databases">
        <title>Genomic Encyclopedia of Type Strains, Phase IV (KMG-IV): sequencing the most valuable type-strain genomes for metagenomic binning, comparative biology and taxonomic classification.</title>
        <authorList>
            <person name="Goeker M."/>
        </authorList>
    </citation>
    <scope>NUCLEOTIDE SEQUENCE [LARGE SCALE GENOMIC DNA]</scope>
    <source>
        <strain evidence="3 4">DSM 24629</strain>
    </source>
</reference>
<gene>
    <name evidence="3" type="ORF">EDC18_104102</name>
</gene>
<feature type="domain" description="RNA-binding S4" evidence="2">
    <location>
        <begin position="177"/>
        <end position="241"/>
    </location>
</feature>
<dbReference type="InterPro" id="IPR002942">
    <property type="entry name" value="S4_RNA-bd"/>
</dbReference>
<dbReference type="Gene3D" id="3.30.70.330">
    <property type="match status" value="1"/>
</dbReference>
<dbReference type="Proteomes" id="UP000294902">
    <property type="component" value="Unassembled WGS sequence"/>
</dbReference>
<protein>
    <submittedName>
        <fullName evidence="3">RNA-binding protein YlmH</fullName>
    </submittedName>
</protein>
<proteinExistence type="predicted"/>
<dbReference type="OrthoDB" id="9812787at2"/>
<evidence type="ECO:0000313" key="3">
    <source>
        <dbReference type="EMBL" id="TCT14952.1"/>
    </source>
</evidence>
<dbReference type="SUPFAM" id="SSF55174">
    <property type="entry name" value="Alpha-L RNA-binding motif"/>
    <property type="match status" value="1"/>
</dbReference>
<keyword evidence="4" id="KW-1185">Reference proteome</keyword>
<dbReference type="InterPro" id="IPR036986">
    <property type="entry name" value="S4_RNA-bd_sf"/>
</dbReference>
<dbReference type="CDD" id="cd00165">
    <property type="entry name" value="S4"/>
    <property type="match status" value="1"/>
</dbReference>
<dbReference type="Gene3D" id="3.30.1370.160">
    <property type="match status" value="1"/>
</dbReference>
<dbReference type="InterPro" id="IPR040591">
    <property type="entry name" value="RqcP2_RBD"/>
</dbReference>
<evidence type="ECO:0000313" key="4">
    <source>
        <dbReference type="Proteomes" id="UP000294902"/>
    </source>
</evidence>
<dbReference type="GO" id="GO:0003723">
    <property type="term" value="F:RNA binding"/>
    <property type="evidence" value="ECO:0007669"/>
    <property type="project" value="UniProtKB-KW"/>
</dbReference>
<dbReference type="InterPro" id="IPR012677">
    <property type="entry name" value="Nucleotide-bd_a/b_plait_sf"/>
</dbReference>
<name>A0A4R3MPP6_9FIRM</name>
<dbReference type="Pfam" id="PF01479">
    <property type="entry name" value="S4"/>
    <property type="match status" value="1"/>
</dbReference>
<keyword evidence="1" id="KW-0694">RNA-binding</keyword>
<dbReference type="AlphaFoldDB" id="A0A4R3MPP6"/>
<accession>A0A4R3MPP6</accession>
<organism evidence="3 4">
    <name type="scientific">Natranaerovirga pectinivora</name>
    <dbReference type="NCBI Taxonomy" id="682400"/>
    <lineage>
        <taxon>Bacteria</taxon>
        <taxon>Bacillati</taxon>
        <taxon>Bacillota</taxon>
        <taxon>Clostridia</taxon>
        <taxon>Lachnospirales</taxon>
        <taxon>Natranaerovirgaceae</taxon>
        <taxon>Natranaerovirga</taxon>
    </lineage>
</organism>
<comment type="caution">
    <text evidence="3">The sequence shown here is derived from an EMBL/GenBank/DDBJ whole genome shotgun (WGS) entry which is preliminary data.</text>
</comment>
<dbReference type="PROSITE" id="PS50889">
    <property type="entry name" value="S4"/>
    <property type="match status" value="1"/>
</dbReference>
<dbReference type="Gene3D" id="3.10.290.10">
    <property type="entry name" value="RNA-binding S4 domain"/>
    <property type="match status" value="1"/>
</dbReference>
<dbReference type="EMBL" id="SMAL01000004">
    <property type="protein sequence ID" value="TCT14952.1"/>
    <property type="molecule type" value="Genomic_DNA"/>
</dbReference>
<dbReference type="SMART" id="SM00363">
    <property type="entry name" value="S4"/>
    <property type="match status" value="1"/>
</dbReference>
<evidence type="ECO:0000256" key="1">
    <source>
        <dbReference type="PROSITE-ProRule" id="PRU00182"/>
    </source>
</evidence>
<sequence>MNKEEQIVINRLRDLASICHNKNIPTFSDFLNLNEQNLLSWVKEETQNINVSLDGGYKYAERKMIVFYPNHYDEKELYAPYACLKIKPSSPKFKDELNHRDYLGAILSLGIDRSKIGDIIINDSEAFVFCTEGISNYIKDNFFEIKRTSIEIDIIYDLNEVEFSPKFKTISGSVSSIRLDTVIALGFTKSRGQMTPLIQGGKVFVNGKLIQSNSYILKENDIVSVRGLGKIIYREVKQQTKKGRNYIIIDRFI</sequence>
<dbReference type="RefSeq" id="WP_132251817.1">
    <property type="nucleotide sequence ID" value="NZ_SMAL01000004.1"/>
</dbReference>
<dbReference type="Pfam" id="PF17774">
    <property type="entry name" value="YlmH_RBD"/>
    <property type="match status" value="1"/>
</dbReference>